<gene>
    <name evidence="3" type="ORF">CP977_29160</name>
    <name evidence="2" type="ORF">GCM10010497_16530</name>
</gene>
<dbReference type="Proteomes" id="UP000326029">
    <property type="component" value="Chromosome"/>
</dbReference>
<keyword evidence="4" id="KW-1185">Reference proteome</keyword>
<dbReference type="InterPro" id="IPR011008">
    <property type="entry name" value="Dimeric_a/b-barrel"/>
</dbReference>
<organism evidence="2 5">
    <name type="scientific">Streptomyces cinereoruber</name>
    <dbReference type="NCBI Taxonomy" id="67260"/>
    <lineage>
        <taxon>Bacteria</taxon>
        <taxon>Bacillati</taxon>
        <taxon>Actinomycetota</taxon>
        <taxon>Actinomycetes</taxon>
        <taxon>Kitasatosporales</taxon>
        <taxon>Streptomycetaceae</taxon>
        <taxon>Streptomyces</taxon>
    </lineage>
</organism>
<reference evidence="3 4" key="2">
    <citation type="submission" date="2017-09" db="EMBL/GenBank/DDBJ databases">
        <authorList>
            <person name="Lee N."/>
            <person name="Cho B.-K."/>
        </authorList>
    </citation>
    <scope>NUCLEOTIDE SEQUENCE [LARGE SCALE GENOMIC DNA]</scope>
    <source>
        <strain evidence="3 4">ATCC 19740</strain>
    </source>
</reference>
<evidence type="ECO:0000313" key="5">
    <source>
        <dbReference type="Proteomes" id="UP000642014"/>
    </source>
</evidence>
<protein>
    <recommendedName>
        <fullName evidence="1">Dyp-type peroxidase C-terminal domain-containing protein</fullName>
    </recommendedName>
</protein>
<dbReference type="EMBL" id="CP023693">
    <property type="protein sequence ID" value="QEV35745.1"/>
    <property type="molecule type" value="Genomic_DNA"/>
</dbReference>
<feature type="domain" description="Dyp-type peroxidase C-terminal" evidence="1">
    <location>
        <begin position="51"/>
        <end position="102"/>
    </location>
</feature>
<dbReference type="AlphaFoldDB" id="A0AAV4KIA3"/>
<dbReference type="Proteomes" id="UP000642014">
    <property type="component" value="Unassembled WGS sequence"/>
</dbReference>
<dbReference type="EMBL" id="BMSJ01000002">
    <property type="protein sequence ID" value="GGR14940.1"/>
    <property type="molecule type" value="Genomic_DNA"/>
</dbReference>
<evidence type="ECO:0000313" key="2">
    <source>
        <dbReference type="EMBL" id="GGR14940.1"/>
    </source>
</evidence>
<evidence type="ECO:0000313" key="4">
    <source>
        <dbReference type="Proteomes" id="UP000326029"/>
    </source>
</evidence>
<dbReference type="SUPFAM" id="SSF54909">
    <property type="entry name" value="Dimeric alpha+beta barrel"/>
    <property type="match status" value="2"/>
</dbReference>
<evidence type="ECO:0000259" key="1">
    <source>
        <dbReference type="Pfam" id="PF20628"/>
    </source>
</evidence>
<reference evidence="2" key="3">
    <citation type="submission" date="2023-08" db="EMBL/GenBank/DDBJ databases">
        <authorList>
            <person name="Sun Q."/>
            <person name="Ohkuma M."/>
        </authorList>
    </citation>
    <scope>NUCLEOTIDE SEQUENCE</scope>
    <source>
        <strain evidence="2">JCM 4205</strain>
    </source>
</reference>
<reference evidence="2 5" key="1">
    <citation type="journal article" date="2014" name="Int. J. Syst. Evol. Microbiol.">
        <title>Complete genome sequence of Corynebacterium casei LMG S-19264T (=DSM 44701T), isolated from a smear-ripened cheese.</title>
        <authorList>
            <consortium name="US DOE Joint Genome Institute (JGI-PGF)"/>
            <person name="Walter F."/>
            <person name="Albersmeier A."/>
            <person name="Kalinowski J."/>
            <person name="Ruckert C."/>
        </authorList>
    </citation>
    <scope>NUCLEOTIDE SEQUENCE [LARGE SCALE GENOMIC DNA]</scope>
    <source>
        <strain evidence="2 5">JCM 4205</strain>
    </source>
</reference>
<name>A0AAV4KIA3_9ACTN</name>
<dbReference type="Pfam" id="PF20628">
    <property type="entry name" value="Dyp_perox_C"/>
    <property type="match status" value="1"/>
</dbReference>
<evidence type="ECO:0000313" key="3">
    <source>
        <dbReference type="EMBL" id="QEV35745.1"/>
    </source>
</evidence>
<dbReference type="InterPro" id="IPR048328">
    <property type="entry name" value="Dyp_perox_C"/>
</dbReference>
<proteinExistence type="predicted"/>
<sequence length="119" mass="12345">MAVPQPVLMPPSRAALFLVVTVRPGAEAAVRDALQDVTGLARSVVFRAPADGLTCVVYARTPAVTERMLRNMFLGDPPGDTDRILDFSRAVTGGLFSVPSADLLDALPGAPDTGGLKGA</sequence>
<accession>A0AAV4KIA3</accession>